<feature type="transmembrane region" description="Helical" evidence="10">
    <location>
        <begin position="24"/>
        <end position="46"/>
    </location>
</feature>
<dbReference type="PROSITE" id="PS50835">
    <property type="entry name" value="IG_LIKE"/>
    <property type="match status" value="1"/>
</dbReference>
<dbReference type="SMART" id="SM00408">
    <property type="entry name" value="IGc2"/>
    <property type="match status" value="1"/>
</dbReference>
<keyword evidence="10" id="KW-0472">Membrane</keyword>
<reference evidence="12" key="1">
    <citation type="journal article" date="2021" name="G3 (Bethesda)">
        <title>Genome and transcriptome analysis of the beet armyworm Spodoptera exigua reveals targets for pest control. .</title>
        <authorList>
            <person name="Simon S."/>
            <person name="Breeschoten T."/>
            <person name="Jansen H.J."/>
            <person name="Dirks R.P."/>
            <person name="Schranz M.E."/>
            <person name="Ros V.I.D."/>
        </authorList>
    </citation>
    <scope>NUCLEOTIDE SEQUENCE</scope>
    <source>
        <strain evidence="12">TB_SE_WUR_2020</strain>
    </source>
</reference>
<comment type="subcellular location">
    <subcellularLocation>
        <location evidence="1">Secreted</location>
    </subcellularLocation>
</comment>
<evidence type="ECO:0000259" key="11">
    <source>
        <dbReference type="PROSITE" id="PS50835"/>
    </source>
</evidence>
<dbReference type="InterPro" id="IPR050958">
    <property type="entry name" value="Cell_Adh-Cytoskel_Orgn"/>
</dbReference>
<dbReference type="GO" id="GO:0005576">
    <property type="term" value="C:extracellular region"/>
    <property type="evidence" value="ECO:0007669"/>
    <property type="project" value="UniProtKB-SubCell"/>
</dbReference>
<dbReference type="GO" id="GO:0005886">
    <property type="term" value="C:plasma membrane"/>
    <property type="evidence" value="ECO:0007669"/>
    <property type="project" value="TreeGrafter"/>
</dbReference>
<dbReference type="GO" id="GO:0030424">
    <property type="term" value="C:axon"/>
    <property type="evidence" value="ECO:0007669"/>
    <property type="project" value="TreeGrafter"/>
</dbReference>
<dbReference type="InterPro" id="IPR036179">
    <property type="entry name" value="Ig-like_dom_sf"/>
</dbReference>
<dbReference type="FunFam" id="2.60.40.10:FF:000032">
    <property type="entry name" value="palladin isoform X1"/>
    <property type="match status" value="1"/>
</dbReference>
<proteinExistence type="inferred from homology"/>
<dbReference type="InterPro" id="IPR013098">
    <property type="entry name" value="Ig_I-set"/>
</dbReference>
<evidence type="ECO:0000256" key="1">
    <source>
        <dbReference type="ARBA" id="ARBA00004613"/>
    </source>
</evidence>
<protein>
    <recommendedName>
        <fullName evidence="8">Hemolin</fullName>
    </recommendedName>
</protein>
<sequence length="284" mass="32077">MENGGHVITININRIKFMFFRKSLIKYLNLIYINISINLIIFLYTVPPSTLVATKVIGVPTGSQARLECFVEAFPQAIHYWLKSGEEMILSGGKHEISEERISSYQLRTILVVSQFDPEDVGTYTCVATNTMGKAEGTLRLYGKIYNALAMTRNKNNDNNNYNDNYDHNNNNDYNNSGANNNGATTTFRGTSSTSRTKVLHARCHDLCYIFFIDTMQNVIEQSVLDNNWLPTADSSATSHHQAFTLPTLALLSVLPYLKYIISCSFYAFVLISRNFQFVTQGAR</sequence>
<name>A0A922MS32_SPOEX</name>
<evidence type="ECO:0000256" key="7">
    <source>
        <dbReference type="ARBA" id="ARBA00061228"/>
    </source>
</evidence>
<organism evidence="12 13">
    <name type="scientific">Spodoptera exigua</name>
    <name type="common">Beet armyworm</name>
    <name type="synonym">Noctua fulgens</name>
    <dbReference type="NCBI Taxonomy" id="7107"/>
    <lineage>
        <taxon>Eukaryota</taxon>
        <taxon>Metazoa</taxon>
        <taxon>Ecdysozoa</taxon>
        <taxon>Arthropoda</taxon>
        <taxon>Hexapoda</taxon>
        <taxon>Insecta</taxon>
        <taxon>Pterygota</taxon>
        <taxon>Neoptera</taxon>
        <taxon>Endopterygota</taxon>
        <taxon>Lepidoptera</taxon>
        <taxon>Glossata</taxon>
        <taxon>Ditrysia</taxon>
        <taxon>Noctuoidea</taxon>
        <taxon>Noctuidae</taxon>
        <taxon>Amphipyrinae</taxon>
        <taxon>Spodoptera</taxon>
    </lineage>
</organism>
<evidence type="ECO:0000256" key="2">
    <source>
        <dbReference type="ARBA" id="ARBA00022525"/>
    </source>
</evidence>
<evidence type="ECO:0000256" key="8">
    <source>
        <dbReference type="ARBA" id="ARBA00068688"/>
    </source>
</evidence>
<keyword evidence="3" id="KW-0732">Signal</keyword>
<keyword evidence="6" id="KW-0393">Immunoglobulin domain</keyword>
<evidence type="ECO:0000256" key="4">
    <source>
        <dbReference type="ARBA" id="ARBA00023157"/>
    </source>
</evidence>
<dbReference type="Gene3D" id="2.60.40.10">
    <property type="entry name" value="Immunoglobulins"/>
    <property type="match status" value="1"/>
</dbReference>
<dbReference type="Pfam" id="PF07679">
    <property type="entry name" value="I-set"/>
    <property type="match status" value="1"/>
</dbReference>
<comment type="similarity">
    <text evidence="7">Belongs to the hemolin family.</text>
</comment>
<dbReference type="AlphaFoldDB" id="A0A922MS32"/>
<dbReference type="InterPro" id="IPR003598">
    <property type="entry name" value="Ig_sub2"/>
</dbReference>
<dbReference type="PANTHER" id="PTHR45080:SF8">
    <property type="entry name" value="IG-LIKE DOMAIN-CONTAINING PROTEIN"/>
    <property type="match status" value="1"/>
</dbReference>
<evidence type="ECO:0000313" key="12">
    <source>
        <dbReference type="EMBL" id="KAH9641713.1"/>
    </source>
</evidence>
<dbReference type="SUPFAM" id="SSF48726">
    <property type="entry name" value="Immunoglobulin"/>
    <property type="match status" value="1"/>
</dbReference>
<dbReference type="SMART" id="SM00409">
    <property type="entry name" value="IG"/>
    <property type="match status" value="1"/>
</dbReference>
<dbReference type="InterPro" id="IPR013783">
    <property type="entry name" value="Ig-like_fold"/>
</dbReference>
<evidence type="ECO:0000256" key="10">
    <source>
        <dbReference type="SAM" id="Phobius"/>
    </source>
</evidence>
<evidence type="ECO:0000313" key="13">
    <source>
        <dbReference type="Proteomes" id="UP000814243"/>
    </source>
</evidence>
<dbReference type="Proteomes" id="UP000814243">
    <property type="component" value="Unassembled WGS sequence"/>
</dbReference>
<evidence type="ECO:0000256" key="3">
    <source>
        <dbReference type="ARBA" id="ARBA00022729"/>
    </source>
</evidence>
<evidence type="ECO:0000256" key="9">
    <source>
        <dbReference type="SAM" id="MobiDB-lite"/>
    </source>
</evidence>
<feature type="compositionally biased region" description="Low complexity" evidence="9">
    <location>
        <begin position="157"/>
        <end position="191"/>
    </location>
</feature>
<keyword evidence="5" id="KW-0325">Glycoprotein</keyword>
<dbReference type="PANTHER" id="PTHR45080">
    <property type="entry name" value="CONTACTIN 5"/>
    <property type="match status" value="1"/>
</dbReference>
<dbReference type="InterPro" id="IPR003599">
    <property type="entry name" value="Ig_sub"/>
</dbReference>
<keyword evidence="4" id="KW-1015">Disulfide bond</keyword>
<keyword evidence="2" id="KW-0964">Secreted</keyword>
<dbReference type="InterPro" id="IPR007110">
    <property type="entry name" value="Ig-like_dom"/>
</dbReference>
<evidence type="ECO:0000256" key="5">
    <source>
        <dbReference type="ARBA" id="ARBA00023180"/>
    </source>
</evidence>
<keyword evidence="10" id="KW-0812">Transmembrane</keyword>
<dbReference type="EMBL" id="JACEFF010000216">
    <property type="protein sequence ID" value="KAH9641713.1"/>
    <property type="molecule type" value="Genomic_DNA"/>
</dbReference>
<dbReference type="GO" id="GO:0043025">
    <property type="term" value="C:neuronal cell body"/>
    <property type="evidence" value="ECO:0007669"/>
    <property type="project" value="TreeGrafter"/>
</dbReference>
<comment type="caution">
    <text evidence="12">The sequence shown here is derived from an EMBL/GenBank/DDBJ whole genome shotgun (WGS) entry which is preliminary data.</text>
</comment>
<evidence type="ECO:0000256" key="6">
    <source>
        <dbReference type="ARBA" id="ARBA00023319"/>
    </source>
</evidence>
<feature type="region of interest" description="Disordered" evidence="9">
    <location>
        <begin position="156"/>
        <end position="191"/>
    </location>
</feature>
<dbReference type="GO" id="GO:0007156">
    <property type="term" value="P:homophilic cell adhesion via plasma membrane adhesion molecules"/>
    <property type="evidence" value="ECO:0007669"/>
    <property type="project" value="TreeGrafter"/>
</dbReference>
<dbReference type="GO" id="GO:0008046">
    <property type="term" value="F:axon guidance receptor activity"/>
    <property type="evidence" value="ECO:0007669"/>
    <property type="project" value="TreeGrafter"/>
</dbReference>
<accession>A0A922MS32</accession>
<dbReference type="GO" id="GO:0050808">
    <property type="term" value="P:synapse organization"/>
    <property type="evidence" value="ECO:0007669"/>
    <property type="project" value="TreeGrafter"/>
</dbReference>
<feature type="domain" description="Ig-like" evidence="11">
    <location>
        <begin position="48"/>
        <end position="140"/>
    </location>
</feature>
<gene>
    <name evidence="12" type="ORF">HF086_006227</name>
</gene>
<keyword evidence="10" id="KW-1133">Transmembrane helix</keyword>